<keyword evidence="3" id="KW-1185">Reference proteome</keyword>
<gene>
    <name evidence="2" type="ORF">LSALG_LOCUS14330</name>
</gene>
<feature type="coiled-coil region" evidence="1">
    <location>
        <begin position="273"/>
        <end position="306"/>
    </location>
</feature>
<proteinExistence type="predicted"/>
<evidence type="ECO:0000313" key="2">
    <source>
        <dbReference type="EMBL" id="CAI9274242.1"/>
    </source>
</evidence>
<evidence type="ECO:0000313" key="3">
    <source>
        <dbReference type="Proteomes" id="UP001177003"/>
    </source>
</evidence>
<evidence type="ECO:0000256" key="1">
    <source>
        <dbReference type="SAM" id="Coils"/>
    </source>
</evidence>
<dbReference type="EMBL" id="OX465079">
    <property type="protein sequence ID" value="CAI9274242.1"/>
    <property type="molecule type" value="Genomic_DNA"/>
</dbReference>
<name>A0AA36DXH8_LACSI</name>
<reference evidence="2" key="1">
    <citation type="submission" date="2023-04" db="EMBL/GenBank/DDBJ databases">
        <authorList>
            <person name="Vijverberg K."/>
            <person name="Xiong W."/>
            <person name="Schranz E."/>
        </authorList>
    </citation>
    <scope>NUCLEOTIDE SEQUENCE</scope>
</reference>
<dbReference type="AlphaFoldDB" id="A0AA36DXH8"/>
<protein>
    <submittedName>
        <fullName evidence="2">Uncharacterized protein</fullName>
    </submittedName>
</protein>
<sequence length="392" mass="44254">MNPEVTVTVSDTGAKTSVFTPYVSSSISYIRNDDPNMIFGDDGVDDDLGGFTYSPFQIRTKSEDETTVSKGQLKATLEKLDQLLLASKASSSDAYSKENVDSLFERITKEHAENATKMNTTVLEYADVCKSTTEKVDKLIVETTTFMENYIPTYNNNTASANEAIQNLGAMFKTEKINLKKIRTGFQQDHTSFQTSFTSKITKLQDDLAMENKVMDALAKKTEKVKVLDQKLKHTEQYVKDLLFERAIVRSCITDVTSLLSDIIETRDLMISIMARDAELNETQRIMKEAEEKERAEKEAQDSQLDLLITPKAFRFRAFVKVANAPFTDSSADQMLFSFYLKHMKPQYETWSAHNIVAVKDGSLDVDIAIVLKKKLTVVPKEAPKDFEKLKP</sequence>
<dbReference type="Proteomes" id="UP001177003">
    <property type="component" value="Chromosome 3"/>
</dbReference>
<keyword evidence="1" id="KW-0175">Coiled coil</keyword>
<organism evidence="2 3">
    <name type="scientific">Lactuca saligna</name>
    <name type="common">Willowleaf lettuce</name>
    <dbReference type="NCBI Taxonomy" id="75948"/>
    <lineage>
        <taxon>Eukaryota</taxon>
        <taxon>Viridiplantae</taxon>
        <taxon>Streptophyta</taxon>
        <taxon>Embryophyta</taxon>
        <taxon>Tracheophyta</taxon>
        <taxon>Spermatophyta</taxon>
        <taxon>Magnoliopsida</taxon>
        <taxon>eudicotyledons</taxon>
        <taxon>Gunneridae</taxon>
        <taxon>Pentapetalae</taxon>
        <taxon>asterids</taxon>
        <taxon>campanulids</taxon>
        <taxon>Asterales</taxon>
        <taxon>Asteraceae</taxon>
        <taxon>Cichorioideae</taxon>
        <taxon>Cichorieae</taxon>
        <taxon>Lactucinae</taxon>
        <taxon>Lactuca</taxon>
    </lineage>
</organism>
<accession>A0AA36DXH8</accession>